<organism evidence="2 3">
    <name type="scientific">Sphingomonas aurea</name>
    <dbReference type="NCBI Taxonomy" id="3063994"/>
    <lineage>
        <taxon>Bacteria</taxon>
        <taxon>Pseudomonadati</taxon>
        <taxon>Pseudomonadota</taxon>
        <taxon>Alphaproteobacteria</taxon>
        <taxon>Sphingomonadales</taxon>
        <taxon>Sphingomonadaceae</taxon>
        <taxon>Sphingomonas</taxon>
    </lineage>
</organism>
<proteinExistence type="predicted"/>
<evidence type="ECO:0000313" key="2">
    <source>
        <dbReference type="EMBL" id="MDP1026771.1"/>
    </source>
</evidence>
<dbReference type="EMBL" id="JAUUDS010000001">
    <property type="protein sequence ID" value="MDP1026771.1"/>
    <property type="molecule type" value="Genomic_DNA"/>
</dbReference>
<keyword evidence="3" id="KW-1185">Reference proteome</keyword>
<evidence type="ECO:0000313" key="3">
    <source>
        <dbReference type="Proteomes" id="UP001230685"/>
    </source>
</evidence>
<name>A0ABT9EII5_9SPHN</name>
<protein>
    <submittedName>
        <fullName evidence="2">Uncharacterized protein</fullName>
    </submittedName>
</protein>
<dbReference type="Gene3D" id="1.10.10.10">
    <property type="entry name" value="Winged helix-like DNA-binding domain superfamily/Winged helix DNA-binding domain"/>
    <property type="match status" value="1"/>
</dbReference>
<comment type="caution">
    <text evidence="2">The sequence shown here is derived from an EMBL/GenBank/DDBJ whole genome shotgun (WGS) entry which is preliminary data.</text>
</comment>
<keyword evidence="1" id="KW-0175">Coiled coil</keyword>
<reference evidence="2 3" key="1">
    <citation type="submission" date="2023-07" db="EMBL/GenBank/DDBJ databases">
        <authorList>
            <person name="Kim M.K."/>
        </authorList>
    </citation>
    <scope>NUCLEOTIDE SEQUENCE [LARGE SCALE GENOMIC DNA]</scope>
    <source>
        <strain evidence="2 3">KR1UV-12</strain>
    </source>
</reference>
<evidence type="ECO:0000256" key="1">
    <source>
        <dbReference type="SAM" id="Coils"/>
    </source>
</evidence>
<accession>A0ABT9EII5</accession>
<dbReference type="Proteomes" id="UP001230685">
    <property type="component" value="Unassembled WGS sequence"/>
</dbReference>
<gene>
    <name evidence="2" type="ORF">Q5H91_06080</name>
</gene>
<sequence>MREALVYAYRRWAGEKRLLDEQISKIEAAQLTLEEKRRRAAECDKLIESADNILAEIWDGWDPAKAKPAQRYEGTLPFEHGDVTRWTLDIMRRAPDPMRALHIAKQLVTEQGRDVTDKAFVREVGRAVDGTLRSMAKRNYVEKTDDTPVRWRIVGRAGDETA</sequence>
<dbReference type="InterPro" id="IPR036388">
    <property type="entry name" value="WH-like_DNA-bd_sf"/>
</dbReference>
<feature type="coiled-coil region" evidence="1">
    <location>
        <begin position="19"/>
        <end position="46"/>
    </location>
</feature>